<evidence type="ECO:0000313" key="2">
    <source>
        <dbReference type="EMBL" id="MPC77917.1"/>
    </source>
</evidence>
<proteinExistence type="predicted"/>
<gene>
    <name evidence="2" type="ORF">E2C01_072386</name>
</gene>
<name>A0A5B7I8T8_PORTR</name>
<dbReference type="AlphaFoldDB" id="A0A5B7I8T8"/>
<evidence type="ECO:0000256" key="1">
    <source>
        <dbReference type="SAM" id="MobiDB-lite"/>
    </source>
</evidence>
<feature type="region of interest" description="Disordered" evidence="1">
    <location>
        <begin position="1"/>
        <end position="31"/>
    </location>
</feature>
<keyword evidence="3" id="KW-1185">Reference proteome</keyword>
<organism evidence="2 3">
    <name type="scientific">Portunus trituberculatus</name>
    <name type="common">Swimming crab</name>
    <name type="synonym">Neptunus trituberculatus</name>
    <dbReference type="NCBI Taxonomy" id="210409"/>
    <lineage>
        <taxon>Eukaryota</taxon>
        <taxon>Metazoa</taxon>
        <taxon>Ecdysozoa</taxon>
        <taxon>Arthropoda</taxon>
        <taxon>Crustacea</taxon>
        <taxon>Multicrustacea</taxon>
        <taxon>Malacostraca</taxon>
        <taxon>Eumalacostraca</taxon>
        <taxon>Eucarida</taxon>
        <taxon>Decapoda</taxon>
        <taxon>Pleocyemata</taxon>
        <taxon>Brachyura</taxon>
        <taxon>Eubrachyura</taxon>
        <taxon>Portunoidea</taxon>
        <taxon>Portunidae</taxon>
        <taxon>Portuninae</taxon>
        <taxon>Portunus</taxon>
    </lineage>
</organism>
<dbReference type="EMBL" id="VSRR010047094">
    <property type="protein sequence ID" value="MPC77917.1"/>
    <property type="molecule type" value="Genomic_DNA"/>
</dbReference>
<accession>A0A5B7I8T8</accession>
<sequence length="60" mass="6065">MAVCSVGYSDQSAQIRPGTQPKEAAPGHGAGFSECSGLSVARKGQPVSVSGAEFCRGQSH</sequence>
<protein>
    <submittedName>
        <fullName evidence="2">Uncharacterized protein</fullName>
    </submittedName>
</protein>
<comment type="caution">
    <text evidence="2">The sequence shown here is derived from an EMBL/GenBank/DDBJ whole genome shotgun (WGS) entry which is preliminary data.</text>
</comment>
<reference evidence="2 3" key="1">
    <citation type="submission" date="2019-05" db="EMBL/GenBank/DDBJ databases">
        <title>Another draft genome of Portunus trituberculatus and its Hox gene families provides insights of decapod evolution.</title>
        <authorList>
            <person name="Jeong J.-H."/>
            <person name="Song I."/>
            <person name="Kim S."/>
            <person name="Choi T."/>
            <person name="Kim D."/>
            <person name="Ryu S."/>
            <person name="Kim W."/>
        </authorList>
    </citation>
    <scope>NUCLEOTIDE SEQUENCE [LARGE SCALE GENOMIC DNA]</scope>
    <source>
        <tissue evidence="2">Muscle</tissue>
    </source>
</reference>
<evidence type="ECO:0000313" key="3">
    <source>
        <dbReference type="Proteomes" id="UP000324222"/>
    </source>
</evidence>
<dbReference type="Proteomes" id="UP000324222">
    <property type="component" value="Unassembled WGS sequence"/>
</dbReference>